<keyword evidence="1" id="KW-0805">Transcription regulation</keyword>
<dbReference type="InterPro" id="IPR050109">
    <property type="entry name" value="HTH-type_TetR-like_transc_reg"/>
</dbReference>
<keyword evidence="7" id="KW-1185">Reference proteome</keyword>
<reference evidence="6 7" key="1">
    <citation type="submission" date="2024-02" db="EMBL/GenBank/DDBJ databases">
        <title>Characterization of antibiotic resistant novel bacterial strains and their environmental applications.</title>
        <authorList>
            <person name="Manzoor S."/>
            <person name="Abbas S."/>
            <person name="Arshad M."/>
            <person name="Li W.J."/>
            <person name="Ahmed I."/>
        </authorList>
    </citation>
    <scope>NUCLEOTIDE SEQUENCE [LARGE SCALE GENOMIC DNA]</scope>
    <source>
        <strain evidence="6 7">KACC 15558</strain>
    </source>
</reference>
<feature type="domain" description="HTH tetR-type" evidence="5">
    <location>
        <begin position="1"/>
        <end position="59"/>
    </location>
</feature>
<dbReference type="Pfam" id="PF00440">
    <property type="entry name" value="TetR_N"/>
    <property type="match status" value="1"/>
</dbReference>
<comment type="caution">
    <text evidence="6">The sequence shown here is derived from an EMBL/GenBank/DDBJ whole genome shotgun (WGS) entry which is preliminary data.</text>
</comment>
<dbReference type="InterPro" id="IPR001647">
    <property type="entry name" value="HTH_TetR"/>
</dbReference>
<evidence type="ECO:0000313" key="6">
    <source>
        <dbReference type="EMBL" id="GAA5342388.1"/>
    </source>
</evidence>
<sequence length="96" mass="10352">MRNAERIVEAAVLQLRQRPDATMTSIARAAGVGRVTLYGHFASRRDLVDAAIVRELADAQHALDEMIGFDDAEWGQVPWCGVIPLLPGVGGGQAVR</sequence>
<evidence type="ECO:0000256" key="4">
    <source>
        <dbReference type="PROSITE-ProRule" id="PRU00335"/>
    </source>
</evidence>
<dbReference type="PANTHER" id="PTHR30055:SF234">
    <property type="entry name" value="HTH-TYPE TRANSCRIPTIONAL REGULATOR BETI"/>
    <property type="match status" value="1"/>
</dbReference>
<name>A0ABP9U454_9MICO</name>
<dbReference type="Gene3D" id="1.10.357.10">
    <property type="entry name" value="Tetracycline Repressor, domain 2"/>
    <property type="match status" value="1"/>
</dbReference>
<protein>
    <recommendedName>
        <fullName evidence="5">HTH tetR-type domain-containing protein</fullName>
    </recommendedName>
</protein>
<evidence type="ECO:0000256" key="2">
    <source>
        <dbReference type="ARBA" id="ARBA00023125"/>
    </source>
</evidence>
<evidence type="ECO:0000256" key="3">
    <source>
        <dbReference type="ARBA" id="ARBA00023163"/>
    </source>
</evidence>
<evidence type="ECO:0000313" key="7">
    <source>
        <dbReference type="Proteomes" id="UP001498935"/>
    </source>
</evidence>
<feature type="DNA-binding region" description="H-T-H motif" evidence="4">
    <location>
        <begin position="22"/>
        <end position="41"/>
    </location>
</feature>
<dbReference type="PROSITE" id="PS50977">
    <property type="entry name" value="HTH_TETR_2"/>
    <property type="match status" value="1"/>
</dbReference>
<accession>A0ABP9U454</accession>
<organism evidence="6 7">
    <name type="scientific">Brevibacterium ammoniilyticum</name>
    <dbReference type="NCBI Taxonomy" id="1046555"/>
    <lineage>
        <taxon>Bacteria</taxon>
        <taxon>Bacillati</taxon>
        <taxon>Actinomycetota</taxon>
        <taxon>Actinomycetes</taxon>
        <taxon>Micrococcales</taxon>
        <taxon>Brevibacteriaceae</taxon>
        <taxon>Brevibacterium</taxon>
    </lineage>
</organism>
<gene>
    <name evidence="6" type="ORF">KACC15558_34290</name>
</gene>
<keyword evidence="3" id="KW-0804">Transcription</keyword>
<dbReference type="InterPro" id="IPR009057">
    <property type="entry name" value="Homeodomain-like_sf"/>
</dbReference>
<dbReference type="PANTHER" id="PTHR30055">
    <property type="entry name" value="HTH-TYPE TRANSCRIPTIONAL REGULATOR RUTR"/>
    <property type="match status" value="1"/>
</dbReference>
<dbReference type="SUPFAM" id="SSF46689">
    <property type="entry name" value="Homeodomain-like"/>
    <property type="match status" value="1"/>
</dbReference>
<proteinExistence type="predicted"/>
<evidence type="ECO:0000259" key="5">
    <source>
        <dbReference type="PROSITE" id="PS50977"/>
    </source>
</evidence>
<evidence type="ECO:0000256" key="1">
    <source>
        <dbReference type="ARBA" id="ARBA00023015"/>
    </source>
</evidence>
<dbReference type="EMBL" id="BAABNP010000024">
    <property type="protein sequence ID" value="GAA5342388.1"/>
    <property type="molecule type" value="Genomic_DNA"/>
</dbReference>
<dbReference type="Proteomes" id="UP001498935">
    <property type="component" value="Unassembled WGS sequence"/>
</dbReference>
<keyword evidence="2 4" id="KW-0238">DNA-binding</keyword>